<dbReference type="PANTHER" id="PTHR28028">
    <property type="entry name" value="60S RIBOSOMAL SUBUNIT ASSEMBLY/EXPORT PROTEIN LOC1"/>
    <property type="match status" value="1"/>
</dbReference>
<keyword evidence="6" id="KW-0690">Ribosome biogenesis</keyword>
<evidence type="ECO:0000313" key="11">
    <source>
        <dbReference type="EMBL" id="ODV96860.1"/>
    </source>
</evidence>
<keyword evidence="7" id="KW-0509">mRNA transport</keyword>
<evidence type="ECO:0000256" key="5">
    <source>
        <dbReference type="ARBA" id="ARBA00022448"/>
    </source>
</evidence>
<comment type="similarity">
    <text evidence="2">Belongs to the LOC1 family.</text>
</comment>
<feature type="region of interest" description="Disordered" evidence="10">
    <location>
        <begin position="1"/>
        <end position="46"/>
    </location>
</feature>
<dbReference type="GO" id="GO:0003729">
    <property type="term" value="F:mRNA binding"/>
    <property type="evidence" value="ECO:0007669"/>
    <property type="project" value="InterPro"/>
</dbReference>
<dbReference type="GO" id="GO:0042273">
    <property type="term" value="P:ribosomal large subunit biogenesis"/>
    <property type="evidence" value="ECO:0007669"/>
    <property type="project" value="InterPro"/>
</dbReference>
<evidence type="ECO:0000256" key="8">
    <source>
        <dbReference type="ARBA" id="ARBA00023054"/>
    </source>
</evidence>
<evidence type="ECO:0000256" key="2">
    <source>
        <dbReference type="ARBA" id="ARBA00008132"/>
    </source>
</evidence>
<evidence type="ECO:0000256" key="3">
    <source>
        <dbReference type="ARBA" id="ARBA00019670"/>
    </source>
</evidence>
<evidence type="ECO:0000313" key="12">
    <source>
        <dbReference type="Proteomes" id="UP000094236"/>
    </source>
</evidence>
<reference evidence="12" key="1">
    <citation type="submission" date="2016-05" db="EMBL/GenBank/DDBJ databases">
        <title>Comparative genomics of biotechnologically important yeasts.</title>
        <authorList>
            <consortium name="DOE Joint Genome Institute"/>
            <person name="Riley R."/>
            <person name="Haridas S."/>
            <person name="Wolfe K.H."/>
            <person name="Lopes M.R."/>
            <person name="Hittinger C.T."/>
            <person name="Goker M."/>
            <person name="Salamov A."/>
            <person name="Wisecaver J."/>
            <person name="Long T.M."/>
            <person name="Aerts A.L."/>
            <person name="Barry K."/>
            <person name="Choi C."/>
            <person name="Clum A."/>
            <person name="Coughlan A.Y."/>
            <person name="Deshpande S."/>
            <person name="Douglass A.P."/>
            <person name="Hanson S.J."/>
            <person name="Klenk H.-P."/>
            <person name="Labutti K."/>
            <person name="Lapidus A."/>
            <person name="Lindquist E."/>
            <person name="Lipzen A."/>
            <person name="Meier-Kolthoff J.P."/>
            <person name="Ohm R.A."/>
            <person name="Otillar R.P."/>
            <person name="Pangilinan J."/>
            <person name="Peng Y."/>
            <person name="Rokas A."/>
            <person name="Rosa C.A."/>
            <person name="Scheuner C."/>
            <person name="Sibirny A.A."/>
            <person name="Slot J.C."/>
            <person name="Stielow J.B."/>
            <person name="Sun H."/>
            <person name="Kurtzman C.P."/>
            <person name="Blackwell M."/>
            <person name="Grigoriev I.V."/>
            <person name="Jeffries T.W."/>
        </authorList>
    </citation>
    <scope>NUCLEOTIDE SEQUENCE [LARGE SCALE GENOMIC DNA]</scope>
    <source>
        <strain evidence="12">NRRL Y-2460</strain>
    </source>
</reference>
<keyword evidence="9" id="KW-0539">Nucleus</keyword>
<evidence type="ECO:0000256" key="6">
    <source>
        <dbReference type="ARBA" id="ARBA00022517"/>
    </source>
</evidence>
<comment type="subcellular location">
    <subcellularLocation>
        <location evidence="1">Nucleus</location>
        <location evidence="1">Nucleolus</location>
    </subcellularLocation>
</comment>
<dbReference type="GO" id="GO:0005730">
    <property type="term" value="C:nucleolus"/>
    <property type="evidence" value="ECO:0007669"/>
    <property type="project" value="UniProtKB-SubCell"/>
</dbReference>
<feature type="region of interest" description="Disordered" evidence="10">
    <location>
        <begin position="140"/>
        <end position="194"/>
    </location>
</feature>
<gene>
    <name evidence="11" type="ORF">PACTADRAFT_29978</name>
</gene>
<dbReference type="PANTHER" id="PTHR28028:SF1">
    <property type="entry name" value="60S RIBOSOMAL SUBUNIT ASSEMBLY_EXPORT PROTEIN LOC1"/>
    <property type="match status" value="1"/>
</dbReference>
<keyword evidence="12" id="KW-1185">Reference proteome</keyword>
<feature type="non-terminal residue" evidence="11">
    <location>
        <position position="1"/>
    </location>
</feature>
<evidence type="ECO:0000256" key="9">
    <source>
        <dbReference type="ARBA" id="ARBA00023242"/>
    </source>
</evidence>
<feature type="compositionally biased region" description="Basic and acidic residues" evidence="10">
    <location>
        <begin position="140"/>
        <end position="160"/>
    </location>
</feature>
<dbReference type="InterPro" id="IPR037650">
    <property type="entry name" value="Loc1"/>
</dbReference>
<dbReference type="STRING" id="669874.A0A1E4TYM7"/>
<dbReference type="EMBL" id="KV454012">
    <property type="protein sequence ID" value="ODV96860.1"/>
    <property type="molecule type" value="Genomic_DNA"/>
</dbReference>
<feature type="compositionally biased region" description="Basic residues" evidence="10">
    <location>
        <begin position="185"/>
        <end position="194"/>
    </location>
</feature>
<dbReference type="OrthoDB" id="1743802at2759"/>
<keyword evidence="5" id="KW-0813">Transport</keyword>
<evidence type="ECO:0000256" key="1">
    <source>
        <dbReference type="ARBA" id="ARBA00004604"/>
    </source>
</evidence>
<dbReference type="GO" id="GO:0030687">
    <property type="term" value="C:preribosome, large subunit precursor"/>
    <property type="evidence" value="ECO:0007669"/>
    <property type="project" value="TreeGrafter"/>
</dbReference>
<evidence type="ECO:0000256" key="7">
    <source>
        <dbReference type="ARBA" id="ARBA00022816"/>
    </source>
</evidence>
<feature type="compositionally biased region" description="Basic and acidic residues" evidence="10">
    <location>
        <begin position="173"/>
        <end position="183"/>
    </location>
</feature>
<dbReference type="GO" id="GO:0051028">
    <property type="term" value="P:mRNA transport"/>
    <property type="evidence" value="ECO:0007669"/>
    <property type="project" value="UniProtKB-KW"/>
</dbReference>
<dbReference type="Proteomes" id="UP000094236">
    <property type="component" value="Unassembled WGS sequence"/>
</dbReference>
<evidence type="ECO:0000256" key="4">
    <source>
        <dbReference type="ARBA" id="ARBA00020853"/>
    </source>
</evidence>
<evidence type="ECO:0000256" key="10">
    <source>
        <dbReference type="SAM" id="MobiDB-lite"/>
    </source>
</evidence>
<protein>
    <recommendedName>
        <fullName evidence="3">60S ribosomal subunit assembly/export protein LOC1</fullName>
    </recommendedName>
    <alternativeName>
        <fullName evidence="4">60S ribosomal subunit assembly/export protein loc1</fullName>
    </alternativeName>
</protein>
<keyword evidence="8" id="KW-0175">Coiled coil</keyword>
<dbReference type="GO" id="GO:0008298">
    <property type="term" value="P:intracellular mRNA localization"/>
    <property type="evidence" value="ECO:0007669"/>
    <property type="project" value="TreeGrafter"/>
</dbReference>
<sequence length="194" mass="22335">KRSKSQNLSRKVESEVTSDSAARNLLSSQPNLTPKSKVHKPKKSELKKNLKKIELYGKKNTTRQYAEKDLNIPSLNMAINPGVVVKKGKKKGKKFIDDQDSLTLNRLVKQINDEKDLVNESKLEKAKRLEEIRELRRQELEKKEKEKTQKLEDKKKEIKNKSNQARAARRKSARDISQEENKNGGKLKKSVSFA</sequence>
<feature type="compositionally biased region" description="Polar residues" evidence="10">
    <location>
        <begin position="1"/>
        <end position="34"/>
    </location>
</feature>
<feature type="non-terminal residue" evidence="11">
    <location>
        <position position="194"/>
    </location>
</feature>
<accession>A0A1E4TYM7</accession>
<proteinExistence type="inferred from homology"/>
<organism evidence="11 12">
    <name type="scientific">Pachysolen tannophilus NRRL Y-2460</name>
    <dbReference type="NCBI Taxonomy" id="669874"/>
    <lineage>
        <taxon>Eukaryota</taxon>
        <taxon>Fungi</taxon>
        <taxon>Dikarya</taxon>
        <taxon>Ascomycota</taxon>
        <taxon>Saccharomycotina</taxon>
        <taxon>Pichiomycetes</taxon>
        <taxon>Pachysolenaceae</taxon>
        <taxon>Pachysolen</taxon>
    </lineage>
</organism>
<dbReference type="AlphaFoldDB" id="A0A1E4TYM7"/>
<name>A0A1E4TYM7_PACTA</name>